<organism evidence="2 3">
    <name type="scientific">Cyanobacterium stanieri (strain ATCC 29140 / PCC 7202)</name>
    <dbReference type="NCBI Taxonomy" id="292563"/>
    <lineage>
        <taxon>Bacteria</taxon>
        <taxon>Bacillati</taxon>
        <taxon>Cyanobacteriota</taxon>
        <taxon>Cyanophyceae</taxon>
        <taxon>Oscillatoriophycideae</taxon>
        <taxon>Chroococcales</taxon>
        <taxon>Geminocystaceae</taxon>
        <taxon>Cyanobacterium</taxon>
    </lineage>
</organism>
<dbReference type="InterPro" id="IPR039633">
    <property type="entry name" value="PAP"/>
</dbReference>
<dbReference type="eggNOG" id="ENOG502Z9K6">
    <property type="taxonomic scope" value="Bacteria"/>
</dbReference>
<gene>
    <name evidence="2" type="ordered locus">Cyast_2326</name>
</gene>
<dbReference type="EMBL" id="CP003940">
    <property type="protein sequence ID" value="AFZ48274.1"/>
    <property type="molecule type" value="Genomic_DNA"/>
</dbReference>
<feature type="domain" description="Plastid lipid-associated protein/fibrillin conserved" evidence="1">
    <location>
        <begin position="2"/>
        <end position="197"/>
    </location>
</feature>
<dbReference type="KEGG" id="csn:Cyast_2326"/>
<dbReference type="BioCyc" id="CSTA292563:G1353-2330-MONOMER"/>
<sequence>MNAKTNLLGAIARCNGKTSTSDNDKIEILSAIEELEDNNPNPQPLQKRDLLDGDWQLLYTSSKNLFGLNNIPLVEIENIYQSINTSTQKIYNIAEIKGLPLLDSVMVVIAHLKVESDKKVNVKFERTIVTLKNWLKYLSPQDLIRQISQKKHIFPLDINLNQALDAITNTNGWLETTYLDHDLRISRGNQGNIFVLSKI</sequence>
<dbReference type="InterPro" id="IPR006843">
    <property type="entry name" value="PAP/fibrillin_dom"/>
</dbReference>
<name>K9YN37_CYASC</name>
<reference evidence="3" key="1">
    <citation type="journal article" date="2013" name="Proc. Natl. Acad. Sci. U.S.A.">
        <title>Improving the coverage of the cyanobacterial phylum using diversity-driven genome sequencing.</title>
        <authorList>
            <person name="Shih P.M."/>
            <person name="Wu D."/>
            <person name="Latifi A."/>
            <person name="Axen S.D."/>
            <person name="Fewer D.P."/>
            <person name="Talla E."/>
            <person name="Calteau A."/>
            <person name="Cai F."/>
            <person name="Tandeau de Marsac N."/>
            <person name="Rippka R."/>
            <person name="Herdman M."/>
            <person name="Sivonen K."/>
            <person name="Coursin T."/>
            <person name="Laurent T."/>
            <person name="Goodwin L."/>
            <person name="Nolan M."/>
            <person name="Davenport K.W."/>
            <person name="Han C.S."/>
            <person name="Rubin E.M."/>
            <person name="Eisen J.A."/>
            <person name="Woyke T."/>
            <person name="Gugger M."/>
            <person name="Kerfeld C.A."/>
        </authorList>
    </citation>
    <scope>NUCLEOTIDE SEQUENCE [LARGE SCALE GENOMIC DNA]</scope>
    <source>
        <strain evidence="3">ATCC 29140 / PCC 7202</strain>
    </source>
</reference>
<dbReference type="AlphaFoldDB" id="K9YN37"/>
<dbReference type="HOGENOM" id="CLU_069245_1_1_3"/>
<keyword evidence="3" id="KW-1185">Reference proteome</keyword>
<evidence type="ECO:0000313" key="3">
    <source>
        <dbReference type="Proteomes" id="UP000010483"/>
    </source>
</evidence>
<evidence type="ECO:0000313" key="2">
    <source>
        <dbReference type="EMBL" id="AFZ48274.1"/>
    </source>
</evidence>
<dbReference type="Pfam" id="PF04755">
    <property type="entry name" value="PAP_fibrillin"/>
    <property type="match status" value="1"/>
</dbReference>
<accession>K9YN37</accession>
<evidence type="ECO:0000259" key="1">
    <source>
        <dbReference type="Pfam" id="PF04755"/>
    </source>
</evidence>
<dbReference type="Proteomes" id="UP000010483">
    <property type="component" value="Chromosome"/>
</dbReference>
<dbReference type="PANTHER" id="PTHR31906">
    <property type="entry name" value="PLASTID-LIPID-ASSOCIATED PROTEIN 4, CHLOROPLASTIC-RELATED"/>
    <property type="match status" value="1"/>
</dbReference>
<proteinExistence type="predicted"/>
<dbReference type="STRING" id="292563.Cyast_2326"/>
<protein>
    <submittedName>
        <fullName evidence="2">Fibrillin</fullName>
    </submittedName>
</protein>